<reference evidence="8 9" key="1">
    <citation type="submission" date="2024-02" db="EMBL/GenBank/DDBJ databases">
        <title>Discinaceae phylogenomics.</title>
        <authorList>
            <person name="Dirks A.C."/>
            <person name="James T.Y."/>
        </authorList>
    </citation>
    <scope>NUCLEOTIDE SEQUENCE [LARGE SCALE GENOMIC DNA]</scope>
    <source>
        <strain evidence="8 9">ACD0624</strain>
    </source>
</reference>
<protein>
    <recommendedName>
        <fullName evidence="2 6">peptidylprolyl isomerase</fullName>
        <ecNumber evidence="2 6">5.2.1.8</ecNumber>
    </recommendedName>
</protein>
<dbReference type="InterPro" id="IPR001179">
    <property type="entry name" value="PPIase_FKBP_dom"/>
</dbReference>
<dbReference type="PANTHER" id="PTHR10516:SF443">
    <property type="entry name" value="FK506-BINDING PROTEIN 59-RELATED"/>
    <property type="match status" value="1"/>
</dbReference>
<evidence type="ECO:0000313" key="9">
    <source>
        <dbReference type="Proteomes" id="UP001447188"/>
    </source>
</evidence>
<dbReference type="PANTHER" id="PTHR10516">
    <property type="entry name" value="PEPTIDYL-PROLYL CIS-TRANS ISOMERASE"/>
    <property type="match status" value="1"/>
</dbReference>
<evidence type="ECO:0000256" key="6">
    <source>
        <dbReference type="PROSITE-ProRule" id="PRU00277"/>
    </source>
</evidence>
<evidence type="ECO:0000256" key="4">
    <source>
        <dbReference type="ARBA" id="ARBA00023235"/>
    </source>
</evidence>
<accession>A0ABR3GR47</accession>
<proteinExistence type="inferred from homology"/>
<organism evidence="8 9">
    <name type="scientific">Discina gigas</name>
    <dbReference type="NCBI Taxonomy" id="1032678"/>
    <lineage>
        <taxon>Eukaryota</taxon>
        <taxon>Fungi</taxon>
        <taxon>Dikarya</taxon>
        <taxon>Ascomycota</taxon>
        <taxon>Pezizomycotina</taxon>
        <taxon>Pezizomycetes</taxon>
        <taxon>Pezizales</taxon>
        <taxon>Discinaceae</taxon>
        <taxon>Discina</taxon>
    </lineage>
</organism>
<evidence type="ECO:0000256" key="5">
    <source>
        <dbReference type="ARBA" id="ARBA00038106"/>
    </source>
</evidence>
<dbReference type="EMBL" id="JBBBZM010000022">
    <property type="protein sequence ID" value="KAL0638402.1"/>
    <property type="molecule type" value="Genomic_DNA"/>
</dbReference>
<name>A0ABR3GR47_9PEZI</name>
<dbReference type="Pfam" id="PF00254">
    <property type="entry name" value="FKBP_C"/>
    <property type="match status" value="1"/>
</dbReference>
<comment type="similarity">
    <text evidence="5">Belongs to the FKBP-type PPIase family. FKBP1 subfamily.</text>
</comment>
<dbReference type="PROSITE" id="PS50059">
    <property type="entry name" value="FKBP_PPIASE"/>
    <property type="match status" value="1"/>
</dbReference>
<evidence type="ECO:0000259" key="7">
    <source>
        <dbReference type="PROSITE" id="PS50059"/>
    </source>
</evidence>
<dbReference type="SUPFAM" id="SSF54534">
    <property type="entry name" value="FKBP-like"/>
    <property type="match status" value="1"/>
</dbReference>
<feature type="domain" description="PPIase FKBP-type" evidence="7">
    <location>
        <begin position="20"/>
        <end position="100"/>
    </location>
</feature>
<dbReference type="InterPro" id="IPR046357">
    <property type="entry name" value="PPIase_dom_sf"/>
</dbReference>
<keyword evidence="9" id="KW-1185">Reference proteome</keyword>
<dbReference type="Gene3D" id="3.10.50.40">
    <property type="match status" value="1"/>
</dbReference>
<comment type="catalytic activity">
    <reaction evidence="1 6">
        <text>[protein]-peptidylproline (omega=180) = [protein]-peptidylproline (omega=0)</text>
        <dbReference type="Rhea" id="RHEA:16237"/>
        <dbReference type="Rhea" id="RHEA-COMP:10747"/>
        <dbReference type="Rhea" id="RHEA-COMP:10748"/>
        <dbReference type="ChEBI" id="CHEBI:83833"/>
        <dbReference type="ChEBI" id="CHEBI:83834"/>
        <dbReference type="EC" id="5.2.1.8"/>
    </reaction>
</comment>
<gene>
    <name evidence="8" type="primary">FPR1A</name>
    <name evidence="8" type="ORF">Q9L58_002545</name>
</gene>
<dbReference type="InterPro" id="IPR050689">
    <property type="entry name" value="FKBP-type_PPIase"/>
</dbReference>
<dbReference type="EC" id="5.2.1.8" evidence="2 6"/>
<comment type="caution">
    <text evidence="8">The sequence shown here is derived from an EMBL/GenBank/DDBJ whole genome shotgun (WGS) entry which is preliminary data.</text>
</comment>
<sequence>MGVELETLCPGNGVDFPKKGDEVTIDYTGRLLDGSKFDSSVDRKKPFVTKIGVGKVIRGWDEGVPKMSLGQKAILTITSDYAYGERGFSKLIPPNSTLLL</sequence>
<evidence type="ECO:0000256" key="1">
    <source>
        <dbReference type="ARBA" id="ARBA00000971"/>
    </source>
</evidence>
<evidence type="ECO:0000256" key="2">
    <source>
        <dbReference type="ARBA" id="ARBA00013194"/>
    </source>
</evidence>
<dbReference type="Proteomes" id="UP001447188">
    <property type="component" value="Unassembled WGS sequence"/>
</dbReference>
<keyword evidence="4 6" id="KW-0413">Isomerase</keyword>
<keyword evidence="3 6" id="KW-0697">Rotamase</keyword>
<evidence type="ECO:0000256" key="3">
    <source>
        <dbReference type="ARBA" id="ARBA00023110"/>
    </source>
</evidence>
<evidence type="ECO:0000313" key="8">
    <source>
        <dbReference type="EMBL" id="KAL0638402.1"/>
    </source>
</evidence>
<dbReference type="GO" id="GO:0003755">
    <property type="term" value="F:peptidyl-prolyl cis-trans isomerase activity"/>
    <property type="evidence" value="ECO:0007669"/>
    <property type="project" value="UniProtKB-EC"/>
</dbReference>